<evidence type="ECO:0000256" key="1">
    <source>
        <dbReference type="SAM" id="SignalP"/>
    </source>
</evidence>
<comment type="caution">
    <text evidence="2">The sequence shown here is derived from an EMBL/GenBank/DDBJ whole genome shotgun (WGS) entry which is preliminary data.</text>
</comment>
<name>A0ABX0A1C3_9BACT</name>
<accession>A0ABX0A1C3</accession>
<keyword evidence="1" id="KW-0732">Signal</keyword>
<gene>
    <name evidence="2" type="ORF">GWC95_13885</name>
</gene>
<dbReference type="Gene3D" id="3.40.50.2300">
    <property type="match status" value="2"/>
</dbReference>
<feature type="signal peptide" evidence="1">
    <location>
        <begin position="1"/>
        <end position="18"/>
    </location>
</feature>
<dbReference type="SUPFAM" id="SSF53822">
    <property type="entry name" value="Periplasmic binding protein-like I"/>
    <property type="match status" value="1"/>
</dbReference>
<proteinExistence type="predicted"/>
<reference evidence="2 3" key="1">
    <citation type="submission" date="2020-01" db="EMBL/GenBank/DDBJ databases">
        <title>Genome analysis.</title>
        <authorList>
            <person name="Wu S."/>
            <person name="Wang G."/>
        </authorList>
    </citation>
    <scope>NUCLEOTIDE SEQUENCE [LARGE SCALE GENOMIC DNA]</scope>
    <source>
        <strain evidence="2 3">SYL130</strain>
    </source>
</reference>
<dbReference type="InterPro" id="IPR028082">
    <property type="entry name" value="Peripla_BP_I"/>
</dbReference>
<protein>
    <recommendedName>
        <fullName evidence="4">ABC-type branched-chain amino acid transport system, substrate-binding protein</fullName>
    </recommendedName>
</protein>
<evidence type="ECO:0000313" key="3">
    <source>
        <dbReference type="Proteomes" id="UP000753802"/>
    </source>
</evidence>
<keyword evidence="3" id="KW-1185">Reference proteome</keyword>
<sequence length="385" mass="43034">MRFLFAILFLLSAVCVHAQTAVARPMKVAVFAPVYLDSVFAGNDYKLSKTATLPRYILPGLDFYDGVMLAIDSLNKEKAQVEVLFYDTKSETGLAQQLSDTSMQDVALIIASFSNKEEIRPVADFALSKKILLLSATYPNDGGVSANPFLVLLNPTLTAHIEGLYKYVKRSYPTQTITWFRKSGEAEDQIETLFTAQQKKAAGPQLKLRSVTLSENFSENDVLANLDSNRQNIVVCGSLNEAFGSSLTKALSSSQSYRVLAIGMPTWDGVRDMSKNLEVVYSTPYHFPRTEKQGILLAEKYKSKYAGRATDMVFKGFESMYHFTKLLLKYGNALPAHLSDKEFKLFNEFDIQAVKSSTDPAVTDYLENKKLYFIRKKDGAVRTIN</sequence>
<organism evidence="2 3">
    <name type="scientific">Sediminibacterium roseum</name>
    <dbReference type="NCBI Taxonomy" id="1978412"/>
    <lineage>
        <taxon>Bacteria</taxon>
        <taxon>Pseudomonadati</taxon>
        <taxon>Bacteroidota</taxon>
        <taxon>Chitinophagia</taxon>
        <taxon>Chitinophagales</taxon>
        <taxon>Chitinophagaceae</taxon>
        <taxon>Sediminibacterium</taxon>
    </lineage>
</organism>
<dbReference type="EMBL" id="JAACJS010000015">
    <property type="protein sequence ID" value="NCI51020.1"/>
    <property type="molecule type" value="Genomic_DNA"/>
</dbReference>
<evidence type="ECO:0000313" key="2">
    <source>
        <dbReference type="EMBL" id="NCI51020.1"/>
    </source>
</evidence>
<feature type="chain" id="PRO_5046128253" description="ABC-type branched-chain amino acid transport system, substrate-binding protein" evidence="1">
    <location>
        <begin position="19"/>
        <end position="385"/>
    </location>
</feature>
<evidence type="ECO:0008006" key="4">
    <source>
        <dbReference type="Google" id="ProtNLM"/>
    </source>
</evidence>
<dbReference type="Proteomes" id="UP000753802">
    <property type="component" value="Unassembled WGS sequence"/>
</dbReference>
<dbReference type="RefSeq" id="WP_161819321.1">
    <property type="nucleotide sequence ID" value="NZ_JAACJS010000015.1"/>
</dbReference>